<keyword evidence="7" id="KW-1185">Reference proteome</keyword>
<keyword evidence="2 4" id="KW-0238">DNA-binding</keyword>
<dbReference type="AlphaFoldDB" id="W5TBI2"/>
<dbReference type="SUPFAM" id="SSF46689">
    <property type="entry name" value="Homeodomain-like"/>
    <property type="match status" value="1"/>
</dbReference>
<protein>
    <submittedName>
        <fullName evidence="6">Putative transcriptional regulator, TetR family</fullName>
    </submittedName>
</protein>
<dbReference type="InterPro" id="IPR009057">
    <property type="entry name" value="Homeodomain-like_sf"/>
</dbReference>
<dbReference type="PATRIC" id="fig|1415166.3.peg.1727"/>
<evidence type="ECO:0000259" key="5">
    <source>
        <dbReference type="PROSITE" id="PS50977"/>
    </source>
</evidence>
<dbReference type="Gene3D" id="1.10.357.10">
    <property type="entry name" value="Tetracycline Repressor, domain 2"/>
    <property type="match status" value="1"/>
</dbReference>
<dbReference type="PANTHER" id="PTHR30055">
    <property type="entry name" value="HTH-TYPE TRANSCRIPTIONAL REGULATOR RUTR"/>
    <property type="match status" value="1"/>
</dbReference>
<keyword evidence="3" id="KW-0804">Transcription</keyword>
<evidence type="ECO:0000256" key="4">
    <source>
        <dbReference type="PROSITE-ProRule" id="PRU00335"/>
    </source>
</evidence>
<dbReference type="EMBL" id="CP006850">
    <property type="protein sequence ID" value="AHH16499.1"/>
    <property type="molecule type" value="Genomic_DNA"/>
</dbReference>
<dbReference type="Proteomes" id="UP000019150">
    <property type="component" value="Chromosome"/>
</dbReference>
<reference evidence="6 7" key="1">
    <citation type="journal article" date="2014" name="Appl. Environ. Microbiol.">
        <title>Insights into the Microbial Degradation of Rubber and Gutta-Percha by Analysis of the Complete Genome of Nocardia nova SH22a.</title>
        <authorList>
            <person name="Luo Q."/>
            <person name="Hiessl S."/>
            <person name="Poehlein A."/>
            <person name="Daniel R."/>
            <person name="Steinbuchel A."/>
        </authorList>
    </citation>
    <scope>NUCLEOTIDE SEQUENCE [LARGE SCALE GENOMIC DNA]</scope>
    <source>
        <strain evidence="6">SH22a</strain>
    </source>
</reference>
<proteinExistence type="predicted"/>
<dbReference type="eggNOG" id="COG1309">
    <property type="taxonomic scope" value="Bacteria"/>
</dbReference>
<dbReference type="HOGENOM" id="CLU_069356_2_3_11"/>
<evidence type="ECO:0000256" key="1">
    <source>
        <dbReference type="ARBA" id="ARBA00023015"/>
    </source>
</evidence>
<dbReference type="InterPro" id="IPR001647">
    <property type="entry name" value="HTH_TetR"/>
</dbReference>
<dbReference type="STRING" id="1415166.NONO_c16980"/>
<dbReference type="Pfam" id="PF00440">
    <property type="entry name" value="TetR_N"/>
    <property type="match status" value="1"/>
</dbReference>
<sequence>MVSPIQHDDAPLGLREQKKRRTRIDLCMAARRLTVERGLDATTVDDIAAAVGVSGRTFFNYYETKLDAVVGPVGEIGTPEARQRFIEGGPSGVLIDDLASLYGSSLEPESKAKEAISLVTEIIHSEPRVLAGFVAAGAKQEAAFVELLDERTGGAVSRDFALLAARLMPALTMSAAVSMTEDPDKSLVTALHEQCALAAQLFTSTEESR</sequence>
<evidence type="ECO:0000313" key="7">
    <source>
        <dbReference type="Proteomes" id="UP000019150"/>
    </source>
</evidence>
<feature type="DNA-binding region" description="H-T-H motif" evidence="4">
    <location>
        <begin position="43"/>
        <end position="62"/>
    </location>
</feature>
<evidence type="ECO:0000256" key="3">
    <source>
        <dbReference type="ARBA" id="ARBA00023163"/>
    </source>
</evidence>
<evidence type="ECO:0000256" key="2">
    <source>
        <dbReference type="ARBA" id="ARBA00023125"/>
    </source>
</evidence>
<accession>W5TBI2</accession>
<dbReference type="KEGG" id="nno:NONO_c16980"/>
<gene>
    <name evidence="6" type="ORF">NONO_c16980</name>
</gene>
<dbReference type="PANTHER" id="PTHR30055:SF238">
    <property type="entry name" value="MYCOFACTOCIN BIOSYNTHESIS TRANSCRIPTIONAL REGULATOR MFTR-RELATED"/>
    <property type="match status" value="1"/>
</dbReference>
<dbReference type="GO" id="GO:0003700">
    <property type="term" value="F:DNA-binding transcription factor activity"/>
    <property type="evidence" value="ECO:0007669"/>
    <property type="project" value="TreeGrafter"/>
</dbReference>
<feature type="domain" description="HTH tetR-type" evidence="5">
    <location>
        <begin position="20"/>
        <end position="80"/>
    </location>
</feature>
<keyword evidence="1" id="KW-0805">Transcription regulation</keyword>
<dbReference type="InterPro" id="IPR050109">
    <property type="entry name" value="HTH-type_TetR-like_transc_reg"/>
</dbReference>
<name>W5TBI2_9NOCA</name>
<dbReference type="GO" id="GO:0000976">
    <property type="term" value="F:transcription cis-regulatory region binding"/>
    <property type="evidence" value="ECO:0007669"/>
    <property type="project" value="TreeGrafter"/>
</dbReference>
<organism evidence="6 7">
    <name type="scientific">Nocardia nova SH22a</name>
    <dbReference type="NCBI Taxonomy" id="1415166"/>
    <lineage>
        <taxon>Bacteria</taxon>
        <taxon>Bacillati</taxon>
        <taxon>Actinomycetota</taxon>
        <taxon>Actinomycetes</taxon>
        <taxon>Mycobacteriales</taxon>
        <taxon>Nocardiaceae</taxon>
        <taxon>Nocardia</taxon>
    </lineage>
</organism>
<evidence type="ECO:0000313" key="6">
    <source>
        <dbReference type="EMBL" id="AHH16499.1"/>
    </source>
</evidence>
<dbReference type="PROSITE" id="PS50977">
    <property type="entry name" value="HTH_TETR_2"/>
    <property type="match status" value="1"/>
</dbReference>